<evidence type="ECO:0000256" key="2">
    <source>
        <dbReference type="ARBA" id="ARBA00004286"/>
    </source>
</evidence>
<evidence type="ECO:0000256" key="8">
    <source>
        <dbReference type="PIRNR" id="PIRNR005719"/>
    </source>
</evidence>
<evidence type="ECO:0000256" key="10">
    <source>
        <dbReference type="SAM" id="MobiDB-lite"/>
    </source>
</evidence>
<evidence type="ECO:0000256" key="5">
    <source>
        <dbReference type="ARBA" id="ARBA00023054"/>
    </source>
</evidence>
<dbReference type="Proteomes" id="UP000261520">
    <property type="component" value="Unplaced"/>
</dbReference>
<dbReference type="InterPro" id="IPR027417">
    <property type="entry name" value="P-loop_NTPase"/>
</dbReference>
<dbReference type="Ensembl" id="ENSPMGT00000010493.1">
    <property type="protein sequence ID" value="ENSPMGP00000009843.1"/>
    <property type="gene ID" value="ENSPMGG00000008129.1"/>
</dbReference>
<dbReference type="PANTHER" id="PTHR18937">
    <property type="entry name" value="STRUCTURAL MAINTENANCE OF CHROMOSOMES SMC FAMILY MEMBER"/>
    <property type="match status" value="1"/>
</dbReference>
<dbReference type="FunFam" id="3.40.50.300:FF:000564">
    <property type="entry name" value="Structural maintenance of chromosomes 1A"/>
    <property type="match status" value="1"/>
</dbReference>
<dbReference type="GO" id="GO:0005634">
    <property type="term" value="C:nucleus"/>
    <property type="evidence" value="ECO:0007669"/>
    <property type="project" value="UniProtKB-SubCell"/>
</dbReference>
<dbReference type="PANTHER" id="PTHR18937:SF147">
    <property type="entry name" value="STRUCTURAL MAINTENANCE OF CHROMOSOMES PROTEIN 1B"/>
    <property type="match status" value="1"/>
</dbReference>
<feature type="compositionally biased region" description="Polar residues" evidence="10">
    <location>
        <begin position="1150"/>
        <end position="1159"/>
    </location>
</feature>
<dbReference type="GO" id="GO:0007062">
    <property type="term" value="P:sister chromatid cohesion"/>
    <property type="evidence" value="ECO:0007669"/>
    <property type="project" value="InterPro"/>
</dbReference>
<dbReference type="GO" id="GO:0016887">
    <property type="term" value="F:ATP hydrolysis activity"/>
    <property type="evidence" value="ECO:0007669"/>
    <property type="project" value="InterPro"/>
</dbReference>
<feature type="compositionally biased region" description="Basic and acidic residues" evidence="10">
    <location>
        <begin position="1164"/>
        <end position="1176"/>
    </location>
</feature>
<reference evidence="12" key="2">
    <citation type="submission" date="2025-09" db="UniProtKB">
        <authorList>
            <consortium name="Ensembl"/>
        </authorList>
    </citation>
    <scope>IDENTIFICATION</scope>
</reference>
<dbReference type="SUPFAM" id="SSF52540">
    <property type="entry name" value="P-loop containing nucleoside triphosphate hydrolases"/>
    <property type="match status" value="1"/>
</dbReference>
<organism evidence="12 13">
    <name type="scientific">Periophthalmus magnuspinnatus</name>
    <dbReference type="NCBI Taxonomy" id="409849"/>
    <lineage>
        <taxon>Eukaryota</taxon>
        <taxon>Metazoa</taxon>
        <taxon>Chordata</taxon>
        <taxon>Craniata</taxon>
        <taxon>Vertebrata</taxon>
        <taxon>Euteleostomi</taxon>
        <taxon>Actinopterygii</taxon>
        <taxon>Neopterygii</taxon>
        <taxon>Teleostei</taxon>
        <taxon>Neoteleostei</taxon>
        <taxon>Acanthomorphata</taxon>
        <taxon>Gobiaria</taxon>
        <taxon>Gobiiformes</taxon>
        <taxon>Gobioidei</taxon>
        <taxon>Gobiidae</taxon>
        <taxon>Oxudercinae</taxon>
        <taxon>Periophthalmus</taxon>
    </lineage>
</organism>
<evidence type="ECO:0000256" key="4">
    <source>
        <dbReference type="ARBA" id="ARBA00022454"/>
    </source>
</evidence>
<dbReference type="Gene3D" id="3.30.70.1620">
    <property type="match status" value="1"/>
</dbReference>
<accession>A0A3B3ZYL8</accession>
<dbReference type="PIRSF" id="PIRSF005719">
    <property type="entry name" value="SMC"/>
    <property type="match status" value="1"/>
</dbReference>
<dbReference type="CDD" id="cd03275">
    <property type="entry name" value="ABC_SMC1_euk"/>
    <property type="match status" value="1"/>
</dbReference>
<keyword evidence="7" id="KW-0131">Cell cycle</keyword>
<evidence type="ECO:0000313" key="12">
    <source>
        <dbReference type="Ensembl" id="ENSPMGP00000009843.1"/>
    </source>
</evidence>
<dbReference type="GO" id="GO:0003677">
    <property type="term" value="F:DNA binding"/>
    <property type="evidence" value="ECO:0007669"/>
    <property type="project" value="TreeGrafter"/>
</dbReference>
<evidence type="ECO:0000256" key="9">
    <source>
        <dbReference type="SAM" id="Coils"/>
    </source>
</evidence>
<dbReference type="AlphaFoldDB" id="A0A3B3ZYL8"/>
<protein>
    <recommendedName>
        <fullName evidence="8">Structural maintenance of chromosomes protein</fullName>
    </recommendedName>
</protein>
<comment type="subcellular location">
    <subcellularLocation>
        <location evidence="2">Chromosome</location>
    </subcellularLocation>
    <subcellularLocation>
        <location evidence="1 8">Nucleus</location>
    </subcellularLocation>
</comment>
<dbReference type="Pfam" id="PF02463">
    <property type="entry name" value="SMC_N"/>
    <property type="match status" value="1"/>
</dbReference>
<feature type="coiled-coil region" evidence="9">
    <location>
        <begin position="636"/>
        <end position="676"/>
    </location>
</feature>
<feature type="domain" description="SMC hinge" evidence="11">
    <location>
        <begin position="477"/>
        <end position="594"/>
    </location>
</feature>
<evidence type="ECO:0000256" key="7">
    <source>
        <dbReference type="ARBA" id="ARBA00023306"/>
    </source>
</evidence>
<comment type="similarity">
    <text evidence="3">Belongs to the SMC family. SMC1 subfamily.</text>
</comment>
<evidence type="ECO:0000313" key="13">
    <source>
        <dbReference type="Proteomes" id="UP000261520"/>
    </source>
</evidence>
<dbReference type="InterPro" id="IPR028468">
    <property type="entry name" value="Smc1_ABC"/>
</dbReference>
<dbReference type="FunFam" id="1.20.1060.20:FF:000001">
    <property type="entry name" value="Structural maintenance of chromosomes 1A"/>
    <property type="match status" value="1"/>
</dbReference>
<dbReference type="InterPro" id="IPR003395">
    <property type="entry name" value="RecF/RecN/SMC_N"/>
</dbReference>
<keyword evidence="5 9" id="KW-0175">Coiled coil</keyword>
<dbReference type="InterPro" id="IPR024704">
    <property type="entry name" value="SMC"/>
</dbReference>
<name>A0A3B3ZYL8_9GOBI</name>
<feature type="coiled-coil region" evidence="9">
    <location>
        <begin position="274"/>
        <end position="322"/>
    </location>
</feature>
<dbReference type="Gene3D" id="1.20.1060.20">
    <property type="match status" value="1"/>
</dbReference>
<dbReference type="InterPro" id="IPR036277">
    <property type="entry name" value="SMC_hinge_sf"/>
</dbReference>
<evidence type="ECO:0000256" key="1">
    <source>
        <dbReference type="ARBA" id="ARBA00004123"/>
    </source>
</evidence>
<sequence length="1176" mass="135571">MSYLKQIDVENFKSWRGKQIIGPFLRFSCIIGTNGSGKSNVMDAISFATGERSSSLRVKHLRDLIHGAHVGQPVSRSATVCLTYCNDEEEETQFSRSITGDSSEYRVNEVQVNLSQYLRQLEEIGIIAKAQNCLVFQGTVESIALKDPKERTKMFESISQSRELSSEYEQKKAAMLRAKEDTQFHFNKKKSAVVERKQVSQEKLEAERYQSLLDELNEQRLQLTLTRLFHSERSINSLNEAVRLKQQVSCFFGRAQEQVLSQCQSQYIKAKVNSSHHKKKVEETQVALRRAEEQLELKKQELRQGRQEVEELEEAWRSYDREAKRQQMSRDIELNQGQLERYQELKDLSRRQSAVLNQQADKLHWDIEADHERLSLDQRRHKEVQAGIRNYQTQLEDVMCRAQKLEEYTATCRCVSLEQEQSLSLQLQTSRARAEQVQTELGAVLQELGNARLETHENKRQSQRKEVLERLQRLCPDTVYGRLSDLVSPIHKKYQLAVTKVFSCFLNAIVVSSERVARDCIQFIKEERCEPETFLPIDYLDVHPLNERLRELSGAKMAVDVSSTAIAPQLRRVVQFVCENTLVCETIKEARVLAFDRRERHKTVALDGTMFSKSGVISGGSSHLRSKARCWDEAEVKELKERKEKLAKELSELMKLSRKEADLKQIQAECHGAQTRLKYSSTDLDLLRRRALPKIQAVCTQGLTCVITLGGILKEHQLKRIRNQMDLFICCTQMEDEVFAEFCEEIGVKTIREYEQEHLKNHTEHDKKRLEFESQVVRLNAQLEYEQTQLQQQKKKLQHLLETVEREEEVVEDQSQVHQESNAKAELDLRELVKLQMEVMTLESELEQKRLFRHNLLLSCKIQGLPIRLISGDLSHLEEESESTLSTVEIYEREAQIIIDYSGLRESVQCLQEEQEVEACVEHLTDSLLSLEEVLGRTVAPNLKALEKMRQVKEKLHDITEAFNASSRVTRRCSLEFEAVKSQRCQLFTHCFEHVSVKVDEVYKRICRNKSAQAILSADNPEEPYLGGISYNCVAPGKRFMSMDNLSGGEKALAALALVFAIHSYRPAPFLILDEVDAALDNSNIGKVTSFIRDESRQNLQIIVISLKEEFFSKADALLGVYSDLDEWMFSRILTLDLRPYFLASDDNGQHSQNGQQYQKGHHHEASDHHRSPTTP</sequence>
<keyword evidence="4" id="KW-0158">Chromosome</keyword>
<evidence type="ECO:0000256" key="6">
    <source>
        <dbReference type="ARBA" id="ARBA00023242"/>
    </source>
</evidence>
<feature type="coiled-coil region" evidence="9">
    <location>
        <begin position="161"/>
        <end position="226"/>
    </location>
</feature>
<dbReference type="Gene3D" id="3.40.50.300">
    <property type="entry name" value="P-loop containing nucleotide triphosphate hydrolases"/>
    <property type="match status" value="2"/>
</dbReference>
<evidence type="ECO:0000259" key="11">
    <source>
        <dbReference type="SMART" id="SM00968"/>
    </source>
</evidence>
<dbReference type="GO" id="GO:0005524">
    <property type="term" value="F:ATP binding"/>
    <property type="evidence" value="ECO:0007669"/>
    <property type="project" value="InterPro"/>
</dbReference>
<reference evidence="12" key="1">
    <citation type="submission" date="2025-08" db="UniProtKB">
        <authorList>
            <consortium name="Ensembl"/>
        </authorList>
    </citation>
    <scope>IDENTIFICATION</scope>
</reference>
<proteinExistence type="inferred from homology"/>
<feature type="coiled-coil region" evidence="9">
    <location>
        <begin position="776"/>
        <end position="814"/>
    </location>
</feature>
<evidence type="ECO:0000256" key="3">
    <source>
        <dbReference type="ARBA" id="ARBA00005597"/>
    </source>
</evidence>
<dbReference type="GO" id="GO:0030893">
    <property type="term" value="C:meiotic cohesin complex"/>
    <property type="evidence" value="ECO:0007669"/>
    <property type="project" value="TreeGrafter"/>
</dbReference>
<dbReference type="InterPro" id="IPR010935">
    <property type="entry name" value="SMC_hinge"/>
</dbReference>
<keyword evidence="13" id="KW-1185">Reference proteome</keyword>
<dbReference type="Pfam" id="PF06470">
    <property type="entry name" value="SMC_hinge"/>
    <property type="match status" value="1"/>
</dbReference>
<dbReference type="SMART" id="SM00968">
    <property type="entry name" value="SMC_hinge"/>
    <property type="match status" value="1"/>
</dbReference>
<keyword evidence="6 8" id="KW-0539">Nucleus</keyword>
<feature type="region of interest" description="Disordered" evidence="10">
    <location>
        <begin position="1149"/>
        <end position="1176"/>
    </location>
</feature>
<dbReference type="SUPFAM" id="SSF75553">
    <property type="entry name" value="Smc hinge domain"/>
    <property type="match status" value="1"/>
</dbReference>